<keyword evidence="6" id="KW-0479">Metal-binding</keyword>
<keyword evidence="4" id="KW-0963">Cytoplasm</keyword>
<dbReference type="STRING" id="1797529.A2570_00900"/>
<protein>
    <recommendedName>
        <fullName evidence="3">tRNA threonylcarbamoyladenosine biosynthesis protein TsaE</fullName>
    </recommendedName>
    <alternativeName>
        <fullName evidence="10">t(6)A37 threonylcarbamoyladenosine biosynthesis protein TsaE</fullName>
    </alternativeName>
</protein>
<gene>
    <name evidence="11" type="ORF">A2570_00900</name>
</gene>
<reference evidence="11 12" key="1">
    <citation type="journal article" date="2016" name="Nat. Commun.">
        <title>Thousands of microbial genomes shed light on interconnected biogeochemical processes in an aquifer system.</title>
        <authorList>
            <person name="Anantharaman K."/>
            <person name="Brown C.T."/>
            <person name="Hug L.A."/>
            <person name="Sharon I."/>
            <person name="Castelle C.J."/>
            <person name="Probst A.J."/>
            <person name="Thomas B.C."/>
            <person name="Singh A."/>
            <person name="Wilkins M.J."/>
            <person name="Karaoz U."/>
            <person name="Brodie E.L."/>
            <person name="Williams K.H."/>
            <person name="Hubbard S.S."/>
            <person name="Banfield J.F."/>
        </authorList>
    </citation>
    <scope>NUCLEOTIDE SEQUENCE [LARGE SCALE GENOMIC DNA]</scope>
</reference>
<dbReference type="EMBL" id="MHHY01000006">
    <property type="protein sequence ID" value="OGY40676.1"/>
    <property type="molecule type" value="Genomic_DNA"/>
</dbReference>
<evidence type="ECO:0000256" key="1">
    <source>
        <dbReference type="ARBA" id="ARBA00004496"/>
    </source>
</evidence>
<evidence type="ECO:0000256" key="3">
    <source>
        <dbReference type="ARBA" id="ARBA00019010"/>
    </source>
</evidence>
<dbReference type="PANTHER" id="PTHR33540">
    <property type="entry name" value="TRNA THREONYLCARBAMOYLADENOSINE BIOSYNTHESIS PROTEIN TSAE"/>
    <property type="match status" value="1"/>
</dbReference>
<evidence type="ECO:0000256" key="5">
    <source>
        <dbReference type="ARBA" id="ARBA00022694"/>
    </source>
</evidence>
<comment type="caution">
    <text evidence="11">The sequence shown here is derived from an EMBL/GenBank/DDBJ whole genome shotgun (WGS) entry which is preliminary data.</text>
</comment>
<dbReference type="Gene3D" id="3.40.50.300">
    <property type="entry name" value="P-loop containing nucleotide triphosphate hydrolases"/>
    <property type="match status" value="1"/>
</dbReference>
<dbReference type="Proteomes" id="UP000178570">
    <property type="component" value="Unassembled WGS sequence"/>
</dbReference>
<dbReference type="GO" id="GO:0002949">
    <property type="term" value="P:tRNA threonylcarbamoyladenosine modification"/>
    <property type="evidence" value="ECO:0007669"/>
    <property type="project" value="InterPro"/>
</dbReference>
<sequence>MPYYNVKIFKMKLNFISFSPGDTRKLAKLLVSWIRKRDQSMILALSGDLGSGKTTFVQGLAKALGIKERVISPTFVVMKPFALSGKSWRLKLKKNFFWHIDCWRLDQKDFWHLGLEEILKDRENIVCLEWAEKVKRVLPKNTVWLSFKHAGGNKRFILMGNSYISKNL</sequence>
<name>A0A1G1XLX6_9BACT</name>
<proteinExistence type="inferred from homology"/>
<evidence type="ECO:0000313" key="11">
    <source>
        <dbReference type="EMBL" id="OGY40676.1"/>
    </source>
</evidence>
<evidence type="ECO:0000256" key="10">
    <source>
        <dbReference type="ARBA" id="ARBA00032441"/>
    </source>
</evidence>
<keyword evidence="8" id="KW-0067">ATP-binding</keyword>
<evidence type="ECO:0000256" key="7">
    <source>
        <dbReference type="ARBA" id="ARBA00022741"/>
    </source>
</evidence>
<dbReference type="Pfam" id="PF02367">
    <property type="entry name" value="TsaE"/>
    <property type="match status" value="1"/>
</dbReference>
<comment type="subcellular location">
    <subcellularLocation>
        <location evidence="1">Cytoplasm</location>
    </subcellularLocation>
</comment>
<dbReference type="NCBIfam" id="TIGR00150">
    <property type="entry name" value="T6A_YjeE"/>
    <property type="match status" value="1"/>
</dbReference>
<keyword evidence="9" id="KW-0460">Magnesium</keyword>
<keyword evidence="11" id="KW-0808">Transferase</keyword>
<dbReference type="PANTHER" id="PTHR33540:SF2">
    <property type="entry name" value="TRNA THREONYLCARBAMOYLADENOSINE BIOSYNTHESIS PROTEIN TSAE"/>
    <property type="match status" value="1"/>
</dbReference>
<dbReference type="InterPro" id="IPR027417">
    <property type="entry name" value="P-loop_NTPase"/>
</dbReference>
<accession>A0A1G1XLX6</accession>
<keyword evidence="5" id="KW-0819">tRNA processing</keyword>
<evidence type="ECO:0000313" key="12">
    <source>
        <dbReference type="Proteomes" id="UP000178570"/>
    </source>
</evidence>
<evidence type="ECO:0000256" key="4">
    <source>
        <dbReference type="ARBA" id="ARBA00022490"/>
    </source>
</evidence>
<comment type="similarity">
    <text evidence="2">Belongs to the TsaE family.</text>
</comment>
<dbReference type="SUPFAM" id="SSF52540">
    <property type="entry name" value="P-loop containing nucleoside triphosphate hydrolases"/>
    <property type="match status" value="1"/>
</dbReference>
<dbReference type="GO" id="GO:0016740">
    <property type="term" value="F:transferase activity"/>
    <property type="evidence" value="ECO:0007669"/>
    <property type="project" value="UniProtKB-KW"/>
</dbReference>
<evidence type="ECO:0000256" key="6">
    <source>
        <dbReference type="ARBA" id="ARBA00022723"/>
    </source>
</evidence>
<dbReference type="GO" id="GO:0046872">
    <property type="term" value="F:metal ion binding"/>
    <property type="evidence" value="ECO:0007669"/>
    <property type="project" value="UniProtKB-KW"/>
</dbReference>
<dbReference type="GO" id="GO:0005524">
    <property type="term" value="F:ATP binding"/>
    <property type="evidence" value="ECO:0007669"/>
    <property type="project" value="UniProtKB-KW"/>
</dbReference>
<dbReference type="InterPro" id="IPR003442">
    <property type="entry name" value="T6A_TsaE"/>
</dbReference>
<keyword evidence="7" id="KW-0547">Nucleotide-binding</keyword>
<evidence type="ECO:0000256" key="9">
    <source>
        <dbReference type="ARBA" id="ARBA00022842"/>
    </source>
</evidence>
<dbReference type="AlphaFoldDB" id="A0A1G1XLX6"/>
<organism evidence="11 12">
    <name type="scientific">Candidatus Brennerbacteria bacterium RIFOXYD1_FULL_41_16</name>
    <dbReference type="NCBI Taxonomy" id="1797529"/>
    <lineage>
        <taxon>Bacteria</taxon>
        <taxon>Candidatus Brenneribacteriota</taxon>
    </lineage>
</organism>
<evidence type="ECO:0000256" key="8">
    <source>
        <dbReference type="ARBA" id="ARBA00022840"/>
    </source>
</evidence>
<dbReference type="GO" id="GO:0005737">
    <property type="term" value="C:cytoplasm"/>
    <property type="evidence" value="ECO:0007669"/>
    <property type="project" value="UniProtKB-SubCell"/>
</dbReference>
<evidence type="ECO:0000256" key="2">
    <source>
        <dbReference type="ARBA" id="ARBA00007599"/>
    </source>
</evidence>